<name>A0ABY4TJD7_9FIRM</name>
<dbReference type="EMBL" id="CP097885">
    <property type="protein sequence ID" value="URN40598.1"/>
    <property type="molecule type" value="Genomic_DNA"/>
</dbReference>
<organism evidence="1 2">
    <name type="scientific">Peptoniphilus genitalis</name>
    <dbReference type="NCBI Taxonomy" id="3036303"/>
    <lineage>
        <taxon>Bacteria</taxon>
        <taxon>Bacillati</taxon>
        <taxon>Bacillota</taxon>
        <taxon>Tissierellia</taxon>
        <taxon>Tissierellales</taxon>
        <taxon>Peptoniphilaceae</taxon>
        <taxon>Peptoniphilus</taxon>
    </lineage>
</organism>
<dbReference type="Proteomes" id="UP001056218">
    <property type="component" value="Chromosome"/>
</dbReference>
<dbReference type="SUPFAM" id="SSF52317">
    <property type="entry name" value="Class I glutamine amidotransferase-like"/>
    <property type="match status" value="1"/>
</dbReference>
<accession>A0ABY4TJD7</accession>
<protein>
    <submittedName>
        <fullName evidence="1">Phosphoribosylformylglycinamidine synthase subunit PurQ</fullName>
    </submittedName>
</protein>
<proteinExistence type="predicted"/>
<keyword evidence="2" id="KW-1185">Reference proteome</keyword>
<dbReference type="InterPro" id="IPR029062">
    <property type="entry name" value="Class_I_gatase-like"/>
</dbReference>
<reference evidence="1 2" key="1">
    <citation type="submission" date="2022-05" db="EMBL/GenBank/DDBJ databases">
        <title>Identification of Peptoniphilus vaginalis-like Bacteria, Peptoniphilus septimus sp. nov. from Blood Cultures in a Cervical Cancer Patient receiving Chemotherapy: Case and Implications.</title>
        <authorList>
            <person name="Zhan X.-Y."/>
        </authorList>
    </citation>
    <scope>NUCLEOTIDE SEQUENCE [LARGE SCALE GENOMIC DNA]</scope>
    <source>
        <strain evidence="1 2">SAHP1</strain>
    </source>
</reference>
<dbReference type="Pfam" id="PF13507">
    <property type="entry name" value="GATase_5"/>
    <property type="match status" value="1"/>
</dbReference>
<dbReference type="RefSeq" id="WP_250341504.1">
    <property type="nucleotide sequence ID" value="NZ_CP097885.1"/>
</dbReference>
<gene>
    <name evidence="1" type="ORF">M9426_04945</name>
</gene>
<evidence type="ECO:0000313" key="1">
    <source>
        <dbReference type="EMBL" id="URN40598.1"/>
    </source>
</evidence>
<sequence length="91" mass="10189">MCFVVNSVKYILFANNISKIKEIFGNEQVALCYADAPNGSALNVEALMSEDGKILGKMGHSERFVENTFKNIRDMELEDIFTAGVEFFKAD</sequence>
<evidence type="ECO:0000313" key="2">
    <source>
        <dbReference type="Proteomes" id="UP001056218"/>
    </source>
</evidence>
<dbReference type="Gene3D" id="3.40.50.880">
    <property type="match status" value="1"/>
</dbReference>